<evidence type="ECO:0000313" key="2">
    <source>
        <dbReference type="Proteomes" id="UP000275925"/>
    </source>
</evidence>
<protein>
    <submittedName>
        <fullName evidence="1">Uncharacterized protein</fullName>
    </submittedName>
</protein>
<evidence type="ECO:0000313" key="1">
    <source>
        <dbReference type="EMBL" id="GBR76878.1"/>
    </source>
</evidence>
<comment type="caution">
    <text evidence="1">The sequence shown here is derived from an EMBL/GenBank/DDBJ whole genome shotgun (WGS) entry which is preliminary data.</text>
</comment>
<keyword evidence="2" id="KW-1185">Reference proteome</keyword>
<sequence length="158" mass="16970">MAIVADQIITASDMTAALNAKEQVANRVDAVSSSSTDDQYPSSLAVNVLLKDKDLDKALDNVVIHLDSTDAASISGKKTFSTLPTIENTATEAGDYADKMAFEVQLSTLSGFTEWATNKVSDANWDMISQSRHYPSCAAVYKAIEDLKSTLRAVGMID</sequence>
<name>A0A388TJ70_9BACT</name>
<dbReference type="Proteomes" id="UP000275925">
    <property type="component" value="Unassembled WGS sequence"/>
</dbReference>
<gene>
    <name evidence="1" type="ORF">NO2_1361</name>
</gene>
<dbReference type="AlphaFoldDB" id="A0A388TJ70"/>
<dbReference type="EMBL" id="BGZO01000059">
    <property type="protein sequence ID" value="GBR76878.1"/>
    <property type="molecule type" value="Genomic_DNA"/>
</dbReference>
<reference evidence="1 2" key="1">
    <citation type="journal article" date="2019" name="ISME J.">
        <title>Genome analyses of uncultured TG2/ZB3 bacteria in 'Margulisbacteria' specifically attached to ectosymbiotic spirochetes of protists in the termite gut.</title>
        <authorList>
            <person name="Utami Y.D."/>
            <person name="Kuwahara H."/>
            <person name="Igai K."/>
            <person name="Murakami T."/>
            <person name="Sugaya K."/>
            <person name="Morikawa T."/>
            <person name="Nagura Y."/>
            <person name="Yuki M."/>
            <person name="Deevong P."/>
            <person name="Inoue T."/>
            <person name="Kihara K."/>
            <person name="Lo N."/>
            <person name="Yamada A."/>
            <person name="Ohkuma M."/>
            <person name="Hongoh Y."/>
        </authorList>
    </citation>
    <scope>NUCLEOTIDE SEQUENCE [LARGE SCALE GENOMIC DNA]</scope>
    <source>
        <strain evidence="1">NkOx7-02</strain>
    </source>
</reference>
<accession>A0A388TJ70</accession>
<proteinExistence type="predicted"/>
<organism evidence="1 2">
    <name type="scientific">Candidatus Termititenax persephonae</name>
    <dbReference type="NCBI Taxonomy" id="2218525"/>
    <lineage>
        <taxon>Bacteria</taxon>
        <taxon>Bacillati</taxon>
        <taxon>Candidatus Margulisiibacteriota</taxon>
        <taxon>Candidatus Termititenacia</taxon>
        <taxon>Candidatus Termititenacales</taxon>
        <taxon>Candidatus Termititenacaceae</taxon>
        <taxon>Candidatus Termititenax</taxon>
    </lineage>
</organism>